<evidence type="ECO:0000313" key="2">
    <source>
        <dbReference type="EMBL" id="KAA5609932.1"/>
    </source>
</evidence>
<evidence type="ECO:0000313" key="3">
    <source>
        <dbReference type="Proteomes" id="UP000325255"/>
    </source>
</evidence>
<dbReference type="EMBL" id="VWPK01000041">
    <property type="protein sequence ID" value="KAA5609932.1"/>
    <property type="molecule type" value="Genomic_DNA"/>
</dbReference>
<protein>
    <submittedName>
        <fullName evidence="2">Uncharacterized protein</fullName>
    </submittedName>
</protein>
<name>A0A5M6INV0_9PROT</name>
<sequence length="102" mass="10997">MTVRVLAVIAAILLVVAFALASLLPPMLPLAQAISIANHGWLVSLQNAVRDGVSEWVWLHLFMPLLLRPAWLTPAALGMLAGGAALTLQSHRDAPRSHRHRG</sequence>
<comment type="caution">
    <text evidence="2">The sequence shown here is derived from an EMBL/GenBank/DDBJ whole genome shotgun (WGS) entry which is preliminary data.</text>
</comment>
<proteinExistence type="predicted"/>
<evidence type="ECO:0000256" key="1">
    <source>
        <dbReference type="SAM" id="Phobius"/>
    </source>
</evidence>
<keyword evidence="1" id="KW-0812">Transmembrane</keyword>
<dbReference type="RefSeq" id="WP_150042999.1">
    <property type="nucleotide sequence ID" value="NZ_OW485601.1"/>
</dbReference>
<dbReference type="Proteomes" id="UP000325255">
    <property type="component" value="Unassembled WGS sequence"/>
</dbReference>
<organism evidence="2 3">
    <name type="scientific">Rhodovastum atsumiense</name>
    <dbReference type="NCBI Taxonomy" id="504468"/>
    <lineage>
        <taxon>Bacteria</taxon>
        <taxon>Pseudomonadati</taxon>
        <taxon>Pseudomonadota</taxon>
        <taxon>Alphaproteobacteria</taxon>
        <taxon>Acetobacterales</taxon>
        <taxon>Acetobacteraceae</taxon>
        <taxon>Rhodovastum</taxon>
    </lineage>
</organism>
<keyword evidence="1" id="KW-1133">Transmembrane helix</keyword>
<reference evidence="2 3" key="1">
    <citation type="submission" date="2019-09" db="EMBL/GenBank/DDBJ databases">
        <title>Genome sequence of Rhodovastum atsumiense, a diverse member of the Acetobacteraceae family of non-sulfur purple photosynthetic bacteria.</title>
        <authorList>
            <person name="Meyer T."/>
            <person name="Kyndt J."/>
        </authorList>
    </citation>
    <scope>NUCLEOTIDE SEQUENCE [LARGE SCALE GENOMIC DNA]</scope>
    <source>
        <strain evidence="2 3">DSM 21279</strain>
    </source>
</reference>
<dbReference type="AlphaFoldDB" id="A0A5M6INV0"/>
<gene>
    <name evidence="2" type="ORF">F1189_21815</name>
</gene>
<keyword evidence="3" id="KW-1185">Reference proteome</keyword>
<feature type="transmembrane region" description="Helical" evidence="1">
    <location>
        <begin position="57"/>
        <end position="88"/>
    </location>
</feature>
<accession>A0A5M6INV0</accession>
<keyword evidence="1" id="KW-0472">Membrane</keyword>